<dbReference type="GO" id="GO:0060090">
    <property type="term" value="F:molecular adaptor activity"/>
    <property type="evidence" value="ECO:0000318"/>
    <property type="project" value="GO_Central"/>
</dbReference>
<dbReference type="GO" id="GO:0005940">
    <property type="term" value="C:septin ring"/>
    <property type="evidence" value="ECO:0000318"/>
    <property type="project" value="GO_Central"/>
</dbReference>
<comment type="similarity">
    <text evidence="3 4">Belongs to the TRAFAC class TrmE-Era-EngA-EngB-Septin-like GTPase superfamily. Septin GTPase family.</text>
</comment>
<feature type="binding site" evidence="9">
    <location>
        <position position="254"/>
    </location>
    <ligand>
        <name>GTP</name>
        <dbReference type="ChEBI" id="CHEBI:37565"/>
        <label>1</label>
    </ligand>
</feature>
<feature type="binding site" evidence="9">
    <location>
        <position position="55"/>
    </location>
    <ligand>
        <name>GTP</name>
        <dbReference type="ChEBI" id="CHEBI:37565"/>
        <label>1</label>
    </ligand>
</feature>
<keyword evidence="1 4" id="KW-0547">Nucleotide-binding</keyword>
<accession>F6V5P8</accession>
<dbReference type="GO" id="GO:0015630">
    <property type="term" value="C:microtubule cytoskeleton"/>
    <property type="evidence" value="ECO:0000318"/>
    <property type="project" value="GO_Central"/>
</dbReference>
<dbReference type="InterPro" id="IPR027417">
    <property type="entry name" value="P-loop_NTPase"/>
</dbReference>
<evidence type="ECO:0000259" key="6">
    <source>
        <dbReference type="PROSITE" id="PS51719"/>
    </source>
</evidence>
<evidence type="ECO:0000256" key="2">
    <source>
        <dbReference type="ARBA" id="ARBA00023134"/>
    </source>
</evidence>
<reference evidence="7" key="2">
    <citation type="journal article" date="2008" name="Genome Biol.">
        <title>Improved genome assembly and evidence-based global gene model set for the chordate Ciona intestinalis: new insight into intron and operon populations.</title>
        <authorList>
            <person name="Satou Y."/>
            <person name="Mineta K."/>
            <person name="Ogasawara M."/>
            <person name="Sasakura Y."/>
            <person name="Shoguchi E."/>
            <person name="Ueno K."/>
            <person name="Yamada L."/>
            <person name="Matsumoto J."/>
            <person name="Wasserscheid J."/>
            <person name="Dewar K."/>
            <person name="Wiley G.B."/>
            <person name="Macmil S.L."/>
            <person name="Roe B.A."/>
            <person name="Zeller R.W."/>
            <person name="Hastings K.E."/>
            <person name="Lemaire P."/>
            <person name="Lindquist E."/>
            <person name="Endo T."/>
            <person name="Hotta K."/>
            <person name="Inaba K."/>
        </authorList>
    </citation>
    <scope>NUCLEOTIDE SEQUENCE [LARGE SCALE GENOMIC DNA]</scope>
    <source>
        <strain evidence="7">wild type</strain>
    </source>
</reference>
<feature type="region of interest" description="Disordered" evidence="5">
    <location>
        <begin position="375"/>
        <end position="406"/>
    </location>
</feature>
<feature type="binding site" evidence="9">
    <location>
        <position position="239"/>
    </location>
    <ligand>
        <name>GTP</name>
        <dbReference type="ChEBI" id="CHEBI:37565"/>
        <label>2</label>
    </ligand>
</feature>
<dbReference type="GO" id="GO:0008104">
    <property type="term" value="P:intracellular protein localization"/>
    <property type="evidence" value="ECO:0000318"/>
    <property type="project" value="GO_Central"/>
</dbReference>
<protein>
    <recommendedName>
        <fullName evidence="3">Septin</fullName>
    </recommendedName>
</protein>
<sequence length="406" mass="46951">EAAGDYNGSVDEGMRTLNLSGHVGFDSLPDQLVNKATNQGFCFNILCIGETGLGKSTLMNTLFNTNFENEPQHHNMPGVKLKANTYELQESNVRLKLTIVDSVGFGDQINKEESFKPVVEYINQQFENYLQEELKICRSLFSYHDTRIHACLYFISPTGHGLKSLDLKTMKNLDNKVNIIPVIAKADIVSKGELHKFKIKIMNELVTNGVQIYQFPTDDETVAEVNASMNTHLPFAVVGSTEEIKLGNKMVKARQYPWGTVQVENENHCDFVKLREMLVRVNMEDLREKTHTKHYELYRRSKLTEMGFIDDNDGGKNFSLQEVYESKRNDHLNELQRKEDEMRQMFVLRVKDKEGELKKSEKELHDKFDKLKKMHMEEKKKLEEKKKSLQDEITGFEKKRQQAETL</sequence>
<reference evidence="7" key="5">
    <citation type="submission" date="2025-09" db="UniProtKB">
        <authorList>
            <consortium name="Ensembl"/>
        </authorList>
    </citation>
    <scope>IDENTIFICATION</scope>
</reference>
<dbReference type="OMA" id="RNRTIMA"/>
<evidence type="ECO:0007829" key="9">
    <source>
        <dbReference type="PDB" id="9BHT"/>
    </source>
</evidence>
<feature type="binding site" evidence="9">
    <location>
        <position position="187"/>
    </location>
    <ligand>
        <name>GTP</name>
        <dbReference type="ChEBI" id="CHEBI:37565"/>
        <label>2</label>
    </ligand>
</feature>
<organism evidence="7 8">
    <name type="scientific">Ciona intestinalis</name>
    <name type="common">Transparent sea squirt</name>
    <name type="synonym">Ascidia intestinalis</name>
    <dbReference type="NCBI Taxonomy" id="7719"/>
    <lineage>
        <taxon>Eukaryota</taxon>
        <taxon>Metazoa</taxon>
        <taxon>Chordata</taxon>
        <taxon>Tunicata</taxon>
        <taxon>Ascidiacea</taxon>
        <taxon>Phlebobranchia</taxon>
        <taxon>Cionidae</taxon>
        <taxon>Ciona</taxon>
    </lineage>
</organism>
<reference evidence="9" key="3">
    <citation type="journal article" date="2024" name="J. Mol. Biol.">
        <title>Structural Insights into Ciona intestinalis Septins: Complexes Suggest a Mechanism for Nucleotide-dependent Interfacial Cross-talk.</title>
        <authorList>
            <person name="Mendonca D.C."/>
            <person name="Morais S.T.B."/>
            <person name="Ciol H."/>
            <person name="Pinto A.P.A."/>
            <person name="Leonardo D.A."/>
            <person name="Pereira H.D."/>
            <person name="Valadares N.F."/>
            <person name="Portugal R.V."/>
            <person name="Klaholz B.P."/>
            <person name="Garratt R.C."/>
            <person name="Araujo A.P.U."/>
        </authorList>
    </citation>
    <scope>STRUCTURE BY ELECTRON MICROSCOPY (3.26 ANGSTROMS) IN COMPLEX WITH GDP AND GTP</scope>
</reference>
<dbReference type="GO" id="GO:0003924">
    <property type="term" value="F:GTPase activity"/>
    <property type="evidence" value="ECO:0000318"/>
    <property type="project" value="GO_Central"/>
</dbReference>
<dbReference type="InParanoid" id="F6V5P8"/>
<dbReference type="GO" id="GO:0032153">
    <property type="term" value="C:cell division site"/>
    <property type="evidence" value="ECO:0000318"/>
    <property type="project" value="GO_Central"/>
</dbReference>
<name>F6V5P8_CIOIN</name>
<keyword evidence="2 4" id="KW-0342">GTP-binding</keyword>
<feature type="binding site" evidence="9">
    <location>
        <position position="188"/>
    </location>
    <ligand>
        <name>GDP</name>
        <dbReference type="ChEBI" id="CHEBI:58189"/>
    </ligand>
</feature>
<feature type="binding site" evidence="9">
    <location>
        <position position="57"/>
    </location>
    <ligand>
        <name>GTP</name>
        <dbReference type="ChEBI" id="CHEBI:37565"/>
        <label>2</label>
    </ligand>
</feature>
<feature type="binding site" evidence="9">
    <location>
        <position position="239"/>
    </location>
    <ligand>
        <name>GTP</name>
        <dbReference type="ChEBI" id="CHEBI:37565"/>
        <label>1</label>
    </ligand>
</feature>
<dbReference type="STRING" id="7719.ENSCINP00000000396"/>
<dbReference type="Gene3D" id="3.40.50.300">
    <property type="entry name" value="P-loop containing nucleotide triphosphate hydrolases"/>
    <property type="match status" value="1"/>
</dbReference>
<dbReference type="InterPro" id="IPR030379">
    <property type="entry name" value="G_SEPTIN_dom"/>
</dbReference>
<dbReference type="SUPFAM" id="SSF52540">
    <property type="entry name" value="P-loop containing nucleoside triphosphate hydrolases"/>
    <property type="match status" value="1"/>
</dbReference>
<dbReference type="GO" id="GO:0005525">
    <property type="term" value="F:GTP binding"/>
    <property type="evidence" value="ECO:0007669"/>
    <property type="project" value="UniProtKB-UniRule"/>
</dbReference>
<evidence type="ECO:0000256" key="3">
    <source>
        <dbReference type="PIRNR" id="PIRNR006698"/>
    </source>
</evidence>
<feature type="binding site" evidence="9">
    <location>
        <position position="56"/>
    </location>
    <ligand>
        <name>GTP</name>
        <dbReference type="ChEBI" id="CHEBI:37565"/>
        <label>2</label>
    </ligand>
</feature>
<feature type="binding site" evidence="9">
    <location>
        <position position="55"/>
    </location>
    <ligand>
        <name>GTP</name>
        <dbReference type="ChEBI" id="CHEBI:37565"/>
        <label>2</label>
    </ligand>
</feature>
<feature type="binding site" evidence="9">
    <location>
        <position position="72"/>
    </location>
    <ligand>
        <name>GTP</name>
        <dbReference type="ChEBI" id="CHEBI:37565"/>
        <label>1</label>
    </ligand>
</feature>
<dbReference type="GO" id="GO:0061640">
    <property type="term" value="P:cytoskeleton-dependent cytokinesis"/>
    <property type="evidence" value="ECO:0000318"/>
    <property type="project" value="GO_Central"/>
</dbReference>
<keyword evidence="9" id="KW-0002">3D-structure</keyword>
<feature type="binding site" evidence="9">
    <location>
        <position position="57"/>
    </location>
    <ligand>
        <name>GTP</name>
        <dbReference type="ChEBI" id="CHEBI:37565"/>
        <label>1</label>
    </ligand>
</feature>
<reference evidence="8" key="1">
    <citation type="journal article" date="2002" name="Science">
        <title>The draft genome of Ciona intestinalis: insights into chordate and vertebrate origins.</title>
        <authorList>
            <person name="Dehal P."/>
            <person name="Satou Y."/>
            <person name="Campbell R.K."/>
            <person name="Chapman J."/>
            <person name="Degnan B."/>
            <person name="De Tomaso A."/>
            <person name="Davidson B."/>
            <person name="Di Gregorio A."/>
            <person name="Gelpke M."/>
            <person name="Goodstein D.M."/>
            <person name="Harafuji N."/>
            <person name="Hastings K.E."/>
            <person name="Ho I."/>
            <person name="Hotta K."/>
            <person name="Huang W."/>
            <person name="Kawashima T."/>
            <person name="Lemaire P."/>
            <person name="Martinez D."/>
            <person name="Meinertzhagen I.A."/>
            <person name="Necula S."/>
            <person name="Nonaka M."/>
            <person name="Putnam N."/>
            <person name="Rash S."/>
            <person name="Saiga H."/>
            <person name="Satake M."/>
            <person name="Terry A."/>
            <person name="Yamada L."/>
            <person name="Wang H.G."/>
            <person name="Awazu S."/>
            <person name="Azumi K."/>
            <person name="Boore J."/>
            <person name="Branno M."/>
            <person name="Chin-Bow S."/>
            <person name="DeSantis R."/>
            <person name="Doyle S."/>
            <person name="Francino P."/>
            <person name="Keys D.N."/>
            <person name="Haga S."/>
            <person name="Hayashi H."/>
            <person name="Hino K."/>
            <person name="Imai K.S."/>
            <person name="Inaba K."/>
            <person name="Kano S."/>
            <person name="Kobayashi K."/>
            <person name="Kobayashi M."/>
            <person name="Lee B.I."/>
            <person name="Makabe K.W."/>
            <person name="Manohar C."/>
            <person name="Matassi G."/>
            <person name="Medina M."/>
            <person name="Mochizuki Y."/>
            <person name="Mount S."/>
            <person name="Morishita T."/>
            <person name="Miura S."/>
            <person name="Nakayama A."/>
            <person name="Nishizaka S."/>
            <person name="Nomoto H."/>
            <person name="Ohta F."/>
            <person name="Oishi K."/>
            <person name="Rigoutsos I."/>
            <person name="Sano M."/>
            <person name="Sasaki A."/>
            <person name="Sasakura Y."/>
            <person name="Shoguchi E."/>
            <person name="Shin-i T."/>
            <person name="Spagnuolo A."/>
            <person name="Stainier D."/>
            <person name="Suzuki M.M."/>
            <person name="Tassy O."/>
            <person name="Takatori N."/>
            <person name="Tokuoka M."/>
            <person name="Yagi K."/>
            <person name="Yoshizaki F."/>
            <person name="Wada S."/>
            <person name="Zhang C."/>
            <person name="Hyatt P.D."/>
            <person name="Larimer F."/>
            <person name="Detter C."/>
            <person name="Doggett N."/>
            <person name="Glavina T."/>
            <person name="Hawkins T."/>
            <person name="Richardson P."/>
            <person name="Lucas S."/>
            <person name="Kohara Y."/>
            <person name="Levine M."/>
            <person name="Satoh N."/>
            <person name="Rokhsar D.S."/>
        </authorList>
    </citation>
    <scope>NUCLEOTIDE SEQUENCE [LARGE SCALE GENOMIC DNA]</scope>
</reference>
<dbReference type="Pfam" id="PF00735">
    <property type="entry name" value="Septin"/>
    <property type="match status" value="1"/>
</dbReference>
<dbReference type="Proteomes" id="UP000008144">
    <property type="component" value="Chromosome 4"/>
</dbReference>
<feature type="binding site" evidence="9">
    <location>
        <position position="185"/>
    </location>
    <ligand>
        <name>GTP</name>
        <dbReference type="ChEBI" id="CHEBI:37565"/>
        <label>2</label>
    </ligand>
</feature>
<feature type="binding site" evidence="9">
    <location>
        <position position="254"/>
    </location>
    <ligand>
        <name>GTP</name>
        <dbReference type="ChEBI" id="CHEBI:37565"/>
        <label>2</label>
    </ligand>
</feature>
<feature type="binding site" evidence="9">
    <location>
        <position position="256"/>
    </location>
    <ligand>
        <name>GTP</name>
        <dbReference type="ChEBI" id="CHEBI:37565"/>
        <label>1</label>
    </ligand>
</feature>
<dbReference type="PIRSF" id="PIRSF006698">
    <property type="entry name" value="Septin"/>
    <property type="match status" value="1"/>
</dbReference>
<dbReference type="FunCoup" id="F6V5P8">
    <property type="interactions" value="246"/>
</dbReference>
<dbReference type="EMBL" id="EAAA01001854">
    <property type="status" value="NOT_ANNOTATED_CDS"/>
    <property type="molecule type" value="Genomic_DNA"/>
</dbReference>
<evidence type="ECO:0000256" key="4">
    <source>
        <dbReference type="RuleBase" id="RU004560"/>
    </source>
</evidence>
<dbReference type="GO" id="GO:0031105">
    <property type="term" value="C:septin complex"/>
    <property type="evidence" value="ECO:0000318"/>
    <property type="project" value="GO_Central"/>
</dbReference>
<dbReference type="EMDB" id="EMD-44552"/>
<dbReference type="PANTHER" id="PTHR18884">
    <property type="entry name" value="SEPTIN"/>
    <property type="match status" value="1"/>
</dbReference>
<keyword evidence="8" id="KW-1185">Reference proteome</keyword>
<dbReference type="AlphaFoldDB" id="F6V5P8"/>
<proteinExistence type="evidence at protein level"/>
<feature type="domain" description="Septin-type G" evidence="6">
    <location>
        <begin position="39"/>
        <end position="305"/>
    </location>
</feature>
<dbReference type="Ensembl" id="ENSCINT00000000396.3">
    <property type="protein sequence ID" value="ENSCINP00000000396.3"/>
    <property type="gene ID" value="ENSCING00000000219.3"/>
</dbReference>
<evidence type="ECO:0000313" key="7">
    <source>
        <dbReference type="Ensembl" id="ENSCINP00000000396.3"/>
    </source>
</evidence>
<feature type="binding site" evidence="9">
    <location>
        <position position="193"/>
    </location>
    <ligand>
        <name>GDP</name>
        <dbReference type="ChEBI" id="CHEBI:58189"/>
    </ligand>
</feature>
<feature type="binding site" evidence="9">
    <location>
        <position position="56"/>
    </location>
    <ligand>
        <name>GTP</name>
        <dbReference type="ChEBI" id="CHEBI:37565"/>
        <label>1</label>
    </ligand>
</feature>
<feature type="binding site" evidence="9">
    <location>
        <position position="187"/>
    </location>
    <ligand>
        <name>GTP</name>
        <dbReference type="ChEBI" id="CHEBI:37565"/>
        <label>1</label>
    </ligand>
</feature>
<dbReference type="PROSITE" id="PS51719">
    <property type="entry name" value="G_SEPTIN"/>
    <property type="match status" value="1"/>
</dbReference>
<dbReference type="SMR" id="F6V5P8"/>
<reference evidence="7" key="4">
    <citation type="submission" date="2025-08" db="UniProtKB">
        <authorList>
            <consortium name="Ensembl"/>
        </authorList>
    </citation>
    <scope>IDENTIFICATION</scope>
</reference>
<dbReference type="GeneTree" id="ENSGT00940000168657"/>
<dbReference type="FunFam" id="3.40.50.300:FF:000036">
    <property type="entry name" value="septin-6 isoform X2"/>
    <property type="match status" value="1"/>
</dbReference>
<feature type="binding site" evidence="9">
    <location>
        <position position="52"/>
    </location>
    <ligand>
        <name>GTP</name>
        <dbReference type="ChEBI" id="CHEBI:37565"/>
        <label>2</label>
    </ligand>
</feature>
<evidence type="ECO:0000313" key="8">
    <source>
        <dbReference type="Proteomes" id="UP000008144"/>
    </source>
</evidence>
<dbReference type="InterPro" id="IPR016491">
    <property type="entry name" value="Septin"/>
</dbReference>
<feature type="binding site" evidence="9">
    <location>
        <position position="54"/>
    </location>
    <ligand>
        <name>GTP</name>
        <dbReference type="ChEBI" id="CHEBI:37565"/>
        <label>1</label>
    </ligand>
</feature>
<dbReference type="PDB" id="9BHT">
    <property type="method" value="EM"/>
    <property type="resolution" value="3.26 A"/>
    <property type="chains" value="B/E=1-406"/>
</dbReference>
<feature type="binding site" evidence="9">
    <location>
        <position position="160"/>
    </location>
    <ligand>
        <name>GDP</name>
        <dbReference type="ChEBI" id="CHEBI:58189"/>
    </ligand>
</feature>
<evidence type="ECO:0000256" key="5">
    <source>
        <dbReference type="SAM" id="MobiDB-lite"/>
    </source>
</evidence>
<dbReference type="HOGENOM" id="CLU_017718_8_1_1"/>
<feature type="binding site" evidence="9">
    <location>
        <position position="52"/>
    </location>
    <ligand>
        <name>GTP</name>
        <dbReference type="ChEBI" id="CHEBI:37565"/>
        <label>1</label>
    </ligand>
</feature>
<dbReference type="CDD" id="cd01850">
    <property type="entry name" value="CDC_Septin"/>
    <property type="match status" value="1"/>
</dbReference>
<evidence type="ECO:0000256" key="1">
    <source>
        <dbReference type="ARBA" id="ARBA00022741"/>
    </source>
</evidence>